<dbReference type="PANTHER" id="PTHR31859:SF7">
    <property type="entry name" value="TETRATRICOPEPTIDE REPEAT PROTEIN 39A"/>
    <property type="match status" value="1"/>
</dbReference>
<comment type="caution">
    <text evidence="3">The sequence shown here is derived from an EMBL/GenBank/DDBJ whole genome shotgun (WGS) entry which is preliminary data.</text>
</comment>
<dbReference type="InterPro" id="IPR019412">
    <property type="entry name" value="IML2/TPR_39"/>
</dbReference>
<keyword evidence="2" id="KW-0802">TPR repeat</keyword>
<dbReference type="InterPro" id="IPR011990">
    <property type="entry name" value="TPR-like_helical_dom_sf"/>
</dbReference>
<protein>
    <recommendedName>
        <fullName evidence="5">Tetratricopeptide repeat protein 39A</fullName>
    </recommendedName>
</protein>
<evidence type="ECO:0008006" key="5">
    <source>
        <dbReference type="Google" id="ProtNLM"/>
    </source>
</evidence>
<keyword evidence="4" id="KW-1185">Reference proteome</keyword>
<evidence type="ECO:0000256" key="2">
    <source>
        <dbReference type="ARBA" id="ARBA00022803"/>
    </source>
</evidence>
<proteinExistence type="inferred from homology"/>
<dbReference type="EMBL" id="JAIPUX010000439">
    <property type="protein sequence ID" value="KAH0628714.1"/>
    <property type="molecule type" value="Genomic_DNA"/>
</dbReference>
<reference evidence="3 4" key="1">
    <citation type="journal article" date="2022" name="Gigascience">
        <title>A chromosome-level genome assembly and annotation of the desert horned lizard, Phrynosoma platyrhinos, provides insight into chromosomal rearrangements among reptiles.</title>
        <authorList>
            <person name="Koochekian N."/>
            <person name="Ascanio A."/>
            <person name="Farleigh K."/>
            <person name="Card D.C."/>
            <person name="Schield D.R."/>
            <person name="Castoe T.A."/>
            <person name="Jezkova T."/>
        </authorList>
    </citation>
    <scope>NUCLEOTIDE SEQUENCE [LARGE SCALE GENOMIC DNA]</scope>
    <source>
        <strain evidence="3">NK-2021</strain>
    </source>
</reference>
<dbReference type="SUPFAM" id="SSF48452">
    <property type="entry name" value="TPR-like"/>
    <property type="match status" value="1"/>
</dbReference>
<sequence length="618" mass="69845">MIEKGGVDVLAKALPSLCLLSVCHLGNPVLAGKGEVSKHRSNLEIALAECTAALNCFLRNQFSESLEMLQPRSRESMYHALIYATILEMQATMTFEHDDLVHAGQMMKEAQEICQRFRRKTTVGSSFSSRQGGDACTEEELHAEVCYAECLLHRAALTFLQSFCNSSGGLVAHYSNVRWSANQGRPLGFVRIESAVGFSKPSYVCRELNSFIQPSRLPTSSSRVHLEGGIALGIGAFNLTLSLFPPRILKLLEFAGFSGDKEYGLRQLHQGATTCNLRALLCTMLLLCYYTFLTFILGIGEDDFTEAEALLNPYLSRYPQSAIFLFFAGRIEEIKGNISEAIKKFEEGCSVQQAWKQFHHMCYWELMWCFAYKGMWKMAYFYADLLSKENRWSKAMYVYMKAAFLSMLPPEEPRPFGEEEVELFRQVSSFKQKIAGKSPPTEKFAIRKARRYKTSEYVPLPVPALEMMYMWNGFTVLGKRKELLEGTLDTLTQAEKRLQEAPASEYQVDDQCLVLLLKGLVLKHLHSSAEAEACFSAVHGSEKRIRYDHYLVPNALLELSLLYVAQGRNEEAVQLLRRAKNHYKNYSMESRTLFRIHAVLSKLKASQEENGADGASPS</sequence>
<gene>
    <name evidence="3" type="ORF">JD844_010156</name>
</gene>
<accession>A0ABQ7TGT8</accession>
<dbReference type="Gene3D" id="1.25.40.10">
    <property type="entry name" value="Tetratricopeptide repeat domain"/>
    <property type="match status" value="2"/>
</dbReference>
<evidence type="ECO:0000313" key="4">
    <source>
        <dbReference type="Proteomes" id="UP000826234"/>
    </source>
</evidence>
<name>A0ABQ7TGT8_PHRPL</name>
<dbReference type="Proteomes" id="UP000826234">
    <property type="component" value="Unassembled WGS sequence"/>
</dbReference>
<evidence type="ECO:0000256" key="1">
    <source>
        <dbReference type="ARBA" id="ARBA00006400"/>
    </source>
</evidence>
<evidence type="ECO:0000313" key="3">
    <source>
        <dbReference type="EMBL" id="KAH0628714.1"/>
    </source>
</evidence>
<organism evidence="3 4">
    <name type="scientific">Phrynosoma platyrhinos</name>
    <name type="common">Desert horned lizard</name>
    <dbReference type="NCBI Taxonomy" id="52577"/>
    <lineage>
        <taxon>Eukaryota</taxon>
        <taxon>Metazoa</taxon>
        <taxon>Chordata</taxon>
        <taxon>Craniata</taxon>
        <taxon>Vertebrata</taxon>
        <taxon>Euteleostomi</taxon>
        <taxon>Lepidosauria</taxon>
        <taxon>Squamata</taxon>
        <taxon>Bifurcata</taxon>
        <taxon>Unidentata</taxon>
        <taxon>Episquamata</taxon>
        <taxon>Toxicofera</taxon>
        <taxon>Iguania</taxon>
        <taxon>Phrynosomatidae</taxon>
        <taxon>Phrynosomatinae</taxon>
        <taxon>Phrynosoma</taxon>
    </lineage>
</organism>
<dbReference type="PANTHER" id="PTHR31859">
    <property type="entry name" value="TETRATRICOPEPTIDE REPEAT PROTEIN 39 FAMILY MEMBER"/>
    <property type="match status" value="1"/>
</dbReference>
<dbReference type="Pfam" id="PF10300">
    <property type="entry name" value="Iml2-TPR_39"/>
    <property type="match status" value="2"/>
</dbReference>
<comment type="similarity">
    <text evidence="1">Belongs to the TTC39 family.</text>
</comment>